<evidence type="ECO:0000313" key="3">
    <source>
        <dbReference type="EMBL" id="OLP99322.1"/>
    </source>
</evidence>
<gene>
    <name evidence="3" type="ORF">AK812_SmicGene18136</name>
</gene>
<comment type="caution">
    <text evidence="3">The sequence shown here is derived from an EMBL/GenBank/DDBJ whole genome shotgun (WGS) entry which is preliminary data.</text>
</comment>
<proteinExistence type="predicted"/>
<keyword evidence="1" id="KW-0175">Coiled coil</keyword>
<evidence type="ECO:0000313" key="4">
    <source>
        <dbReference type="Proteomes" id="UP000186817"/>
    </source>
</evidence>
<dbReference type="Proteomes" id="UP000186817">
    <property type="component" value="Unassembled WGS sequence"/>
</dbReference>
<feature type="region of interest" description="Disordered" evidence="2">
    <location>
        <begin position="647"/>
        <end position="698"/>
    </location>
</feature>
<feature type="region of interest" description="Disordered" evidence="2">
    <location>
        <begin position="427"/>
        <end position="447"/>
    </location>
</feature>
<dbReference type="EMBL" id="LSRX01000367">
    <property type="protein sequence ID" value="OLP99322.1"/>
    <property type="molecule type" value="Genomic_DNA"/>
</dbReference>
<accession>A0A1Q9DVX7</accession>
<organism evidence="3 4">
    <name type="scientific">Symbiodinium microadriaticum</name>
    <name type="common">Dinoflagellate</name>
    <name type="synonym">Zooxanthella microadriatica</name>
    <dbReference type="NCBI Taxonomy" id="2951"/>
    <lineage>
        <taxon>Eukaryota</taxon>
        <taxon>Sar</taxon>
        <taxon>Alveolata</taxon>
        <taxon>Dinophyceae</taxon>
        <taxon>Suessiales</taxon>
        <taxon>Symbiodiniaceae</taxon>
        <taxon>Symbiodinium</taxon>
    </lineage>
</organism>
<feature type="region of interest" description="Disordered" evidence="2">
    <location>
        <begin position="507"/>
        <end position="587"/>
    </location>
</feature>
<dbReference type="OrthoDB" id="415180at2759"/>
<evidence type="ECO:0000256" key="1">
    <source>
        <dbReference type="SAM" id="Coils"/>
    </source>
</evidence>
<feature type="compositionally biased region" description="Acidic residues" evidence="2">
    <location>
        <begin position="532"/>
        <end position="545"/>
    </location>
</feature>
<protein>
    <submittedName>
        <fullName evidence="3">Uncharacterized protein</fullName>
    </submittedName>
</protein>
<name>A0A1Q9DVX7_SYMMI</name>
<feature type="coiled-coil region" evidence="1">
    <location>
        <begin position="365"/>
        <end position="427"/>
    </location>
</feature>
<sequence length="734" mass="81048">MPSNVCDRNDKLQVEAIHAPVFCFESVPGWLTRVGWFKPLLCLDPRVSCVFLKQVWREGQLHFARGSAILLDEEGQRLEATPADGLQKWLKQGGEFRLERHKILLELSDLTAAAWHIEPFVDVALGAACRVEEQAGVTNDPKAPFRAPRSTPRLLHARIMKATVQDQRTPCEAHAEGKEQDLWLRCVVAVEKAARRECEGTKKQDLWEAVSREEALVNKFRRIWYGQPEGFLSPAETLHAMAGKSESHGELVKSEISVMPFEQTTLVAGSQMRNMATMLDMEREINSQREQLIRVTYTMDRQVARLSREIELLQERQASNPEANWRVREDIEALSRRLDALEAFCRSEAEAKAEAKAEVDNGPQSASLQAQILAIREEIRALSAECHLEQTRDVAGVRARAAVEQMAAKQRAEMEKLHCQIADLQRSMSSQDNTPTSSQGESSQSMQHLLGSVEPVLRAALEQQLGRIVADLRGDTAARCAELRFLTHEQKLAQIVTVLEDSVRFKVSNGRDNGDGGDRGGLGGGGTSKSEEENEEEEEEEEEETLASVSEHQTQASAQSPSPARPRQISQDSSTTATESGRSKEAAVHELDAAVDRLVSKVNLALEGSIGHAAAGSLQESTDALKKCLKDLSCDGKVLQRSMSAIERPGTGGHATNPHGPHPHAVRVGSPDSRFRSASPPQAQPRFPSGQFRGYTQSLTAPAPQVAQYSRGVHERGPARKLCRYLILAFKFSG</sequence>
<feature type="compositionally biased region" description="Polar residues" evidence="2">
    <location>
        <begin position="547"/>
        <end position="580"/>
    </location>
</feature>
<dbReference type="AlphaFoldDB" id="A0A1Q9DVX7"/>
<keyword evidence="4" id="KW-1185">Reference proteome</keyword>
<evidence type="ECO:0000256" key="2">
    <source>
        <dbReference type="SAM" id="MobiDB-lite"/>
    </source>
</evidence>
<reference evidence="3 4" key="1">
    <citation type="submission" date="2016-02" db="EMBL/GenBank/DDBJ databases">
        <title>Genome analysis of coral dinoflagellate symbionts highlights evolutionary adaptations to a symbiotic lifestyle.</title>
        <authorList>
            <person name="Aranda M."/>
            <person name="Li Y."/>
            <person name="Liew Y.J."/>
            <person name="Baumgarten S."/>
            <person name="Simakov O."/>
            <person name="Wilson M."/>
            <person name="Piel J."/>
            <person name="Ashoor H."/>
            <person name="Bougouffa S."/>
            <person name="Bajic V.B."/>
            <person name="Ryu T."/>
            <person name="Ravasi T."/>
            <person name="Bayer T."/>
            <person name="Micklem G."/>
            <person name="Kim H."/>
            <person name="Bhak J."/>
            <person name="Lajeunesse T.C."/>
            <person name="Voolstra C.R."/>
        </authorList>
    </citation>
    <scope>NUCLEOTIDE SEQUENCE [LARGE SCALE GENOMIC DNA]</scope>
    <source>
        <strain evidence="3 4">CCMP2467</strain>
    </source>
</reference>